<dbReference type="InterPro" id="IPR025828">
    <property type="entry name" value="Put_sensor_dom"/>
</dbReference>
<evidence type="ECO:0000313" key="4">
    <source>
        <dbReference type="Proteomes" id="UP001595975"/>
    </source>
</evidence>
<keyword evidence="1" id="KW-0812">Transmembrane</keyword>
<gene>
    <name evidence="3" type="ORF">ACFP3U_35855</name>
</gene>
<evidence type="ECO:0000259" key="2">
    <source>
        <dbReference type="Pfam" id="PF13796"/>
    </source>
</evidence>
<evidence type="ECO:0000313" key="3">
    <source>
        <dbReference type="EMBL" id="MFC5668324.1"/>
    </source>
</evidence>
<keyword evidence="1" id="KW-1133">Transmembrane helix</keyword>
<evidence type="ECO:0000256" key="1">
    <source>
        <dbReference type="SAM" id="Phobius"/>
    </source>
</evidence>
<feature type="transmembrane region" description="Helical" evidence="1">
    <location>
        <begin position="54"/>
        <end position="75"/>
    </location>
</feature>
<name>A0ABW0XGW3_9ACTN</name>
<accession>A0ABW0XGW3</accession>
<dbReference type="RefSeq" id="WP_380229960.1">
    <property type="nucleotide sequence ID" value="NZ_JBHSOF010000092.1"/>
</dbReference>
<keyword evidence="4" id="KW-1185">Reference proteome</keyword>
<protein>
    <submittedName>
        <fullName evidence="3">Sensor domain-containing protein</fullName>
    </submittedName>
</protein>
<feature type="transmembrane region" description="Helical" evidence="1">
    <location>
        <begin position="154"/>
        <end position="180"/>
    </location>
</feature>
<keyword evidence="1" id="KW-0472">Membrane</keyword>
<feature type="transmembrane region" description="Helical" evidence="1">
    <location>
        <begin position="81"/>
        <end position="101"/>
    </location>
</feature>
<dbReference type="Proteomes" id="UP001595975">
    <property type="component" value="Unassembled WGS sequence"/>
</dbReference>
<proteinExistence type="predicted"/>
<feature type="domain" description="Putative sensor" evidence="2">
    <location>
        <begin position="56"/>
        <end position="249"/>
    </location>
</feature>
<reference evidence="4" key="1">
    <citation type="journal article" date="2019" name="Int. J. Syst. Evol. Microbiol.">
        <title>The Global Catalogue of Microorganisms (GCM) 10K type strain sequencing project: providing services to taxonomists for standard genome sequencing and annotation.</title>
        <authorList>
            <consortium name="The Broad Institute Genomics Platform"/>
            <consortium name="The Broad Institute Genome Sequencing Center for Infectious Disease"/>
            <person name="Wu L."/>
            <person name="Ma J."/>
        </authorList>
    </citation>
    <scope>NUCLEOTIDE SEQUENCE [LARGE SCALE GENOMIC DNA]</scope>
    <source>
        <strain evidence="4">CGMCC 4.1437</strain>
    </source>
</reference>
<dbReference type="EMBL" id="JBHSOF010000092">
    <property type="protein sequence ID" value="MFC5668324.1"/>
    <property type="molecule type" value="Genomic_DNA"/>
</dbReference>
<sequence length="251" mass="27517">MSTHTMQRSEYDAYAGHTGYAKDADDHRSGAVHRTEEPPYAWRAPFSSYFYREVGYTLTGLPVAVVGFVTAVTLFSLGLGTFVTVLGLPVLAGLTAAARGFGRLERARVRGLLALDVPGPAPVRAARPGTWGAITARLADAAGWKAVLYQVVMFPWAILSMTLSLVFLCVGWTLALYPAYHWVFPRWTDWPGYRIFDYTDGSGVQHVYYIESPLQIAGVCLVGLLFVFVTPQLVRGLTNVNRLAARGLLGR</sequence>
<feature type="transmembrane region" description="Helical" evidence="1">
    <location>
        <begin position="214"/>
        <end position="234"/>
    </location>
</feature>
<dbReference type="Pfam" id="PF13796">
    <property type="entry name" value="Sensor"/>
    <property type="match status" value="1"/>
</dbReference>
<organism evidence="3 4">
    <name type="scientific">Kitasatospora misakiensis</name>
    <dbReference type="NCBI Taxonomy" id="67330"/>
    <lineage>
        <taxon>Bacteria</taxon>
        <taxon>Bacillati</taxon>
        <taxon>Actinomycetota</taxon>
        <taxon>Actinomycetes</taxon>
        <taxon>Kitasatosporales</taxon>
        <taxon>Streptomycetaceae</taxon>
        <taxon>Kitasatospora</taxon>
    </lineage>
</organism>
<comment type="caution">
    <text evidence="3">The sequence shown here is derived from an EMBL/GenBank/DDBJ whole genome shotgun (WGS) entry which is preliminary data.</text>
</comment>